<dbReference type="InterPro" id="IPR028098">
    <property type="entry name" value="Glyco_trans_4-like_N"/>
</dbReference>
<dbReference type="GO" id="GO:0016757">
    <property type="term" value="F:glycosyltransferase activity"/>
    <property type="evidence" value="ECO:0007669"/>
    <property type="project" value="InterPro"/>
</dbReference>
<accession>A0AAU8H072</accession>
<dbReference type="PANTHER" id="PTHR12526:SF638">
    <property type="entry name" value="SPORE COAT PROTEIN SA"/>
    <property type="match status" value="1"/>
</dbReference>
<dbReference type="RefSeq" id="WP_353684456.1">
    <property type="nucleotide sequence ID" value="NZ_CP144373.1"/>
</dbReference>
<dbReference type="InterPro" id="IPR001296">
    <property type="entry name" value="Glyco_trans_1"/>
</dbReference>
<dbReference type="Pfam" id="PF00534">
    <property type="entry name" value="Glycos_transf_1"/>
    <property type="match status" value="1"/>
</dbReference>
<evidence type="ECO:0000259" key="1">
    <source>
        <dbReference type="Pfam" id="PF00534"/>
    </source>
</evidence>
<dbReference type="EMBL" id="CP144373">
    <property type="protein sequence ID" value="XCH46930.1"/>
    <property type="molecule type" value="Genomic_DNA"/>
</dbReference>
<evidence type="ECO:0000259" key="2">
    <source>
        <dbReference type="Pfam" id="PF13477"/>
    </source>
</evidence>
<evidence type="ECO:0000313" key="3">
    <source>
        <dbReference type="EMBL" id="XCH46930.1"/>
    </source>
</evidence>
<name>A0AAU8H072_9BACT</name>
<dbReference type="PANTHER" id="PTHR12526">
    <property type="entry name" value="GLYCOSYLTRANSFERASE"/>
    <property type="match status" value="1"/>
</dbReference>
<dbReference type="SUPFAM" id="SSF53756">
    <property type="entry name" value="UDP-Glycosyltransferase/glycogen phosphorylase"/>
    <property type="match status" value="1"/>
</dbReference>
<organism evidence="3">
    <name type="scientific">Thermodesulfovibrio autotrophicus</name>
    <dbReference type="NCBI Taxonomy" id="3118333"/>
    <lineage>
        <taxon>Bacteria</taxon>
        <taxon>Pseudomonadati</taxon>
        <taxon>Nitrospirota</taxon>
        <taxon>Thermodesulfovibrionia</taxon>
        <taxon>Thermodesulfovibrionales</taxon>
        <taxon>Thermodesulfovibrionaceae</taxon>
        <taxon>Thermodesulfovibrio</taxon>
    </lineage>
</organism>
<gene>
    <name evidence="3" type="ORF">V4D30_01295</name>
</gene>
<dbReference type="CDD" id="cd03808">
    <property type="entry name" value="GT4_CapM-like"/>
    <property type="match status" value="1"/>
</dbReference>
<dbReference type="KEGG" id="taut:V4D30_01295"/>
<proteinExistence type="predicted"/>
<dbReference type="AlphaFoldDB" id="A0AAU8H072"/>
<feature type="domain" description="Glycosyl transferase family 1" evidence="1">
    <location>
        <begin position="196"/>
        <end position="351"/>
    </location>
</feature>
<dbReference type="Pfam" id="PF13477">
    <property type="entry name" value="Glyco_trans_4_2"/>
    <property type="match status" value="1"/>
</dbReference>
<dbReference type="Gene3D" id="3.40.50.2000">
    <property type="entry name" value="Glycogen Phosphorylase B"/>
    <property type="match status" value="2"/>
</dbReference>
<protein>
    <submittedName>
        <fullName evidence="3">Glycosyltransferase family 4 protein</fullName>
    </submittedName>
</protein>
<feature type="domain" description="Glycosyltransferase subfamily 4-like N-terminal" evidence="2">
    <location>
        <begin position="9"/>
        <end position="150"/>
    </location>
</feature>
<reference evidence="3" key="1">
    <citation type="submission" date="2024-01" db="EMBL/GenBank/DDBJ databases">
        <title>The first autotrophic representatives of the genus Thermodesulfovibrio.</title>
        <authorList>
            <person name="Maltseva A.I."/>
            <person name="Elcheninov A.G."/>
            <person name="Kublanov I.V."/>
            <person name="Lebedinsky A.V."/>
            <person name="Frolov E.N."/>
        </authorList>
    </citation>
    <scope>NUCLEOTIDE SEQUENCE</scope>
    <source>
        <strain evidence="3">3907-1M</strain>
    </source>
</reference>
<sequence>MERKKRIILCSNTAFSLYNFRFRLARTLKEKGFDVYLIAPEDDYAEKLKKEFPFIPLRHLERKGKNPIKDLKLFLEFLRTYSKIKPDLAIHYTIKPNIYGSLAANFLGIPNIAVITGLGHVFISNSILKSLVVILYKLAFKKTNYVIFQNSDDMNEFIKNNIISKEKAKVIYGSGVDTERFNPEFCKDISENSIFKFLLIARLLWEKGIKEYVQAAKIIKSKYSNVEFRILGNFDKDNPSCVPREYIENLHKEGIINYLGFSEDVRPFISKSDVVVLPSYREGLPRVLLEAMAMGKPIITTDAPGCREVVLDGYNGFMVKVRDVESLVEAFEKVLNSDKKTLKQMGYNGRKLVEDKFSDEVVVKQMLELIEEILRKR</sequence>